<keyword evidence="5 7" id="KW-0378">Hydrolase</keyword>
<dbReference type="PROSITE" id="PS00131">
    <property type="entry name" value="CARBOXYPEPT_SER_SER"/>
    <property type="match status" value="1"/>
</dbReference>
<dbReference type="Pfam" id="PF00450">
    <property type="entry name" value="Peptidase_S10"/>
    <property type="match status" value="1"/>
</dbReference>
<evidence type="ECO:0000313" key="9">
    <source>
        <dbReference type="Proteomes" id="UP000814243"/>
    </source>
</evidence>
<feature type="signal peptide" evidence="7">
    <location>
        <begin position="1"/>
        <end position="19"/>
    </location>
</feature>
<evidence type="ECO:0000256" key="6">
    <source>
        <dbReference type="ARBA" id="ARBA00023180"/>
    </source>
</evidence>
<organism evidence="8 9">
    <name type="scientific">Spodoptera exigua</name>
    <name type="common">Beet armyworm</name>
    <name type="synonym">Noctua fulgens</name>
    <dbReference type="NCBI Taxonomy" id="7107"/>
    <lineage>
        <taxon>Eukaryota</taxon>
        <taxon>Metazoa</taxon>
        <taxon>Ecdysozoa</taxon>
        <taxon>Arthropoda</taxon>
        <taxon>Hexapoda</taxon>
        <taxon>Insecta</taxon>
        <taxon>Pterygota</taxon>
        <taxon>Neoptera</taxon>
        <taxon>Endopterygota</taxon>
        <taxon>Lepidoptera</taxon>
        <taxon>Glossata</taxon>
        <taxon>Ditrysia</taxon>
        <taxon>Noctuoidea</taxon>
        <taxon>Noctuidae</taxon>
        <taxon>Amphipyrinae</taxon>
        <taxon>Spodoptera</taxon>
    </lineage>
</organism>
<evidence type="ECO:0000256" key="4">
    <source>
        <dbReference type="ARBA" id="ARBA00022729"/>
    </source>
</evidence>
<dbReference type="GO" id="GO:0004185">
    <property type="term" value="F:serine-type carboxypeptidase activity"/>
    <property type="evidence" value="ECO:0007669"/>
    <property type="project" value="UniProtKB-UniRule"/>
</dbReference>
<dbReference type="InterPro" id="IPR029058">
    <property type="entry name" value="AB_hydrolase_fold"/>
</dbReference>
<accession>A0A922MSI3</accession>
<evidence type="ECO:0000256" key="7">
    <source>
        <dbReference type="RuleBase" id="RU361156"/>
    </source>
</evidence>
<feature type="chain" id="PRO_5038154859" description="Carboxypeptidase" evidence="7">
    <location>
        <begin position="20"/>
        <end position="214"/>
    </location>
</feature>
<dbReference type="InterPro" id="IPR001563">
    <property type="entry name" value="Peptidase_S10"/>
</dbReference>
<protein>
    <recommendedName>
        <fullName evidence="7">Carboxypeptidase</fullName>
        <ecNumber evidence="7">3.4.16.-</ecNumber>
    </recommendedName>
</protein>
<dbReference type="PANTHER" id="PTHR11802">
    <property type="entry name" value="SERINE PROTEASE FAMILY S10 SERINE CARBOXYPEPTIDASE"/>
    <property type="match status" value="1"/>
</dbReference>
<evidence type="ECO:0000256" key="5">
    <source>
        <dbReference type="ARBA" id="ARBA00022801"/>
    </source>
</evidence>
<keyword evidence="6" id="KW-0325">Glycoprotein</keyword>
<dbReference type="SUPFAM" id="SSF53474">
    <property type="entry name" value="alpha/beta-Hydrolases"/>
    <property type="match status" value="1"/>
</dbReference>
<reference evidence="8" key="1">
    <citation type="journal article" date="2021" name="G3 (Bethesda)">
        <title>Genome and transcriptome analysis of the beet armyworm Spodoptera exigua reveals targets for pest control. .</title>
        <authorList>
            <person name="Simon S."/>
            <person name="Breeschoten T."/>
            <person name="Jansen H.J."/>
            <person name="Dirks R.P."/>
            <person name="Schranz M.E."/>
            <person name="Ros V.I.D."/>
        </authorList>
    </citation>
    <scope>NUCLEOTIDE SEQUENCE</scope>
    <source>
        <strain evidence="8">TB_SE_WUR_2020</strain>
    </source>
</reference>
<keyword evidence="2 7" id="KW-0121">Carboxypeptidase</keyword>
<sequence length="214" mass="23786">MDVLLTFMLLTCAHQAVWGVEDGSLPDLPPGEAPEPILTFMERTYKTGRARAAFDAGSPLLLTPYIEEKKLEEARKAAYVDPEYLLPDMDSYAGYLTIGENLYNALQQFLTIFPELRKAPLTIAGESYAGKHIPSLGVQILWHRHEDEPINLQGLAIGNGFIDPVSLQRYSHFVREVGLVDDKVAKSMNDLETAVVQFINNGEMVKAYAVSLES</sequence>
<evidence type="ECO:0000256" key="1">
    <source>
        <dbReference type="ARBA" id="ARBA00009431"/>
    </source>
</evidence>
<dbReference type="Proteomes" id="UP000814243">
    <property type="component" value="Unassembled WGS sequence"/>
</dbReference>
<proteinExistence type="inferred from homology"/>
<dbReference type="EMBL" id="JACEFF010000177">
    <property type="protein sequence ID" value="KAH9642775.1"/>
    <property type="molecule type" value="Genomic_DNA"/>
</dbReference>
<dbReference type="GO" id="GO:0006508">
    <property type="term" value="P:proteolysis"/>
    <property type="evidence" value="ECO:0007669"/>
    <property type="project" value="UniProtKB-KW"/>
</dbReference>
<dbReference type="InterPro" id="IPR018202">
    <property type="entry name" value="Ser_caboxypep_ser_AS"/>
</dbReference>
<comment type="caution">
    <text evidence="8">The sequence shown here is derived from an EMBL/GenBank/DDBJ whole genome shotgun (WGS) entry which is preliminary data.</text>
</comment>
<keyword evidence="4 7" id="KW-0732">Signal</keyword>
<dbReference type="EC" id="3.4.16.-" evidence="7"/>
<dbReference type="Gene3D" id="3.40.50.1820">
    <property type="entry name" value="alpha/beta hydrolase"/>
    <property type="match status" value="1"/>
</dbReference>
<comment type="similarity">
    <text evidence="1 7">Belongs to the peptidase S10 family.</text>
</comment>
<evidence type="ECO:0000313" key="8">
    <source>
        <dbReference type="EMBL" id="KAH9642775.1"/>
    </source>
</evidence>
<name>A0A922MSI3_SPOEX</name>
<dbReference type="AlphaFoldDB" id="A0A922MSI3"/>
<dbReference type="PANTHER" id="PTHR11802:SF3">
    <property type="entry name" value="RETINOID-INDUCIBLE SERINE CARBOXYPEPTIDASE"/>
    <property type="match status" value="1"/>
</dbReference>
<evidence type="ECO:0000256" key="3">
    <source>
        <dbReference type="ARBA" id="ARBA00022670"/>
    </source>
</evidence>
<gene>
    <name evidence="8" type="ORF">HF086_010428</name>
</gene>
<keyword evidence="3 7" id="KW-0645">Protease</keyword>
<evidence type="ECO:0000256" key="2">
    <source>
        <dbReference type="ARBA" id="ARBA00022645"/>
    </source>
</evidence>